<sequence>MEPPYAPLSESCAKALGDKMYEKRKLASQEIEKMVTEFNNKNNSAQIRKLIEVLATDYCTSRDANRRKGALIGLAAMGIGLRKIKIDFRPKDF</sequence>
<protein>
    <submittedName>
        <fullName evidence="2">GG19016</fullName>
    </submittedName>
    <submittedName>
        <fullName evidence="1">GG19038</fullName>
    </submittedName>
</protein>
<evidence type="ECO:0000313" key="1">
    <source>
        <dbReference type="EMBL" id="EDV49347.1"/>
    </source>
</evidence>
<dbReference type="eggNOG" id="KOG0212">
    <property type="taxonomic scope" value="Eukaryota"/>
</dbReference>
<dbReference type="OrthoDB" id="5574975at2759"/>
<reference evidence="1 3" key="1">
    <citation type="journal article" date="2007" name="Nature">
        <title>Evolution of genes and genomes on the Drosophila phylogeny.</title>
        <authorList>
            <consortium name="Drosophila 12 Genomes Consortium"/>
            <person name="Clark A.G."/>
            <person name="Eisen M.B."/>
            <person name="Smith D.R."/>
            <person name="Bergman C.M."/>
            <person name="Oliver B."/>
            <person name="Markow T.A."/>
            <person name="Kaufman T.C."/>
            <person name="Kellis M."/>
            <person name="Gelbart W."/>
            <person name="Iyer V.N."/>
            <person name="Pollard D.A."/>
            <person name="Sackton T.B."/>
            <person name="Larracuente A.M."/>
            <person name="Singh N.D."/>
            <person name="Abad J.P."/>
            <person name="Abt D.N."/>
            <person name="Adryan B."/>
            <person name="Aguade M."/>
            <person name="Akashi H."/>
            <person name="Anderson W.W."/>
            <person name="Aquadro C.F."/>
            <person name="Ardell D.H."/>
            <person name="Arguello R."/>
            <person name="Artieri C.G."/>
            <person name="Barbash D.A."/>
            <person name="Barker D."/>
            <person name="Barsanti P."/>
            <person name="Batterham P."/>
            <person name="Batzoglou S."/>
            <person name="Begun D."/>
            <person name="Bhutkar A."/>
            <person name="Blanco E."/>
            <person name="Bosak S.A."/>
            <person name="Bradley R.K."/>
            <person name="Brand A.D."/>
            <person name="Brent M.R."/>
            <person name="Brooks A.N."/>
            <person name="Brown R.H."/>
            <person name="Butlin R.K."/>
            <person name="Caggese C."/>
            <person name="Calvi B.R."/>
            <person name="Bernardo de Carvalho A."/>
            <person name="Caspi A."/>
            <person name="Castrezana S."/>
            <person name="Celniker S.E."/>
            <person name="Chang J.L."/>
            <person name="Chapple C."/>
            <person name="Chatterji S."/>
            <person name="Chinwalla A."/>
            <person name="Civetta A."/>
            <person name="Clifton S.W."/>
            <person name="Comeron J.M."/>
            <person name="Costello J.C."/>
            <person name="Coyne J.A."/>
            <person name="Daub J."/>
            <person name="David R.G."/>
            <person name="Delcher A.L."/>
            <person name="Delehaunty K."/>
            <person name="Do C.B."/>
            <person name="Ebling H."/>
            <person name="Edwards K."/>
            <person name="Eickbush T."/>
            <person name="Evans J.D."/>
            <person name="Filipski A."/>
            <person name="Findeiss S."/>
            <person name="Freyhult E."/>
            <person name="Fulton L."/>
            <person name="Fulton R."/>
            <person name="Garcia A.C."/>
            <person name="Gardiner A."/>
            <person name="Garfield D.A."/>
            <person name="Garvin B.E."/>
            <person name="Gibson G."/>
            <person name="Gilbert D."/>
            <person name="Gnerre S."/>
            <person name="Godfrey J."/>
            <person name="Good R."/>
            <person name="Gotea V."/>
            <person name="Gravely B."/>
            <person name="Greenberg A.J."/>
            <person name="Griffiths-Jones S."/>
            <person name="Gross S."/>
            <person name="Guigo R."/>
            <person name="Gustafson E.A."/>
            <person name="Haerty W."/>
            <person name="Hahn M.W."/>
            <person name="Halligan D.L."/>
            <person name="Halpern A.L."/>
            <person name="Halter G.M."/>
            <person name="Han M.V."/>
            <person name="Heger A."/>
            <person name="Hillier L."/>
            <person name="Hinrichs A.S."/>
            <person name="Holmes I."/>
            <person name="Hoskins R.A."/>
            <person name="Hubisz M.J."/>
            <person name="Hultmark D."/>
            <person name="Huntley M.A."/>
            <person name="Jaffe D.B."/>
            <person name="Jagadeeshan S."/>
            <person name="Jeck W.R."/>
            <person name="Johnson J."/>
            <person name="Jones C.D."/>
            <person name="Jordan W.C."/>
            <person name="Karpen G.H."/>
            <person name="Kataoka E."/>
            <person name="Keightley P.D."/>
            <person name="Kheradpour P."/>
            <person name="Kirkness E.F."/>
            <person name="Koerich L.B."/>
            <person name="Kristiansen K."/>
            <person name="Kudrna D."/>
            <person name="Kulathinal R.J."/>
            <person name="Kumar S."/>
            <person name="Kwok R."/>
            <person name="Lander E."/>
            <person name="Langley C.H."/>
            <person name="Lapoint R."/>
            <person name="Lazzaro B.P."/>
            <person name="Lee S.J."/>
            <person name="Levesque L."/>
            <person name="Li R."/>
            <person name="Lin C.F."/>
            <person name="Lin M.F."/>
            <person name="Lindblad-Toh K."/>
            <person name="Llopart A."/>
            <person name="Long M."/>
            <person name="Low L."/>
            <person name="Lozovsky E."/>
            <person name="Lu J."/>
            <person name="Luo M."/>
            <person name="Machado C.A."/>
            <person name="Makalowski W."/>
            <person name="Marzo M."/>
            <person name="Matsuda M."/>
            <person name="Matzkin L."/>
            <person name="McAllister B."/>
            <person name="McBride C.S."/>
            <person name="McKernan B."/>
            <person name="McKernan K."/>
            <person name="Mendez-Lago M."/>
            <person name="Minx P."/>
            <person name="Mollenhauer M.U."/>
            <person name="Montooth K."/>
            <person name="Mount S.M."/>
            <person name="Mu X."/>
            <person name="Myers E."/>
            <person name="Negre B."/>
            <person name="Newfeld S."/>
            <person name="Nielsen R."/>
            <person name="Noor M.A."/>
            <person name="O'Grady P."/>
            <person name="Pachter L."/>
            <person name="Papaceit M."/>
            <person name="Parisi M.J."/>
            <person name="Parisi M."/>
            <person name="Parts L."/>
            <person name="Pedersen J.S."/>
            <person name="Pesole G."/>
            <person name="Phillippy A.M."/>
            <person name="Ponting C.P."/>
            <person name="Pop M."/>
            <person name="Porcelli D."/>
            <person name="Powell J.R."/>
            <person name="Prohaska S."/>
            <person name="Pruitt K."/>
            <person name="Puig M."/>
            <person name="Quesneville H."/>
            <person name="Ram K.R."/>
            <person name="Rand D."/>
            <person name="Rasmussen M.D."/>
            <person name="Reed L.K."/>
            <person name="Reenan R."/>
            <person name="Reily A."/>
            <person name="Remington K.A."/>
            <person name="Rieger T.T."/>
            <person name="Ritchie M.G."/>
            <person name="Robin C."/>
            <person name="Rogers Y.H."/>
            <person name="Rohde C."/>
            <person name="Rozas J."/>
            <person name="Rubenfield M.J."/>
            <person name="Ruiz A."/>
            <person name="Russo S."/>
            <person name="Salzberg S.L."/>
            <person name="Sanchez-Gracia A."/>
            <person name="Saranga D.J."/>
            <person name="Sato H."/>
            <person name="Schaeffer S.W."/>
            <person name="Schatz M.C."/>
            <person name="Schlenke T."/>
            <person name="Schwartz R."/>
            <person name="Segarra C."/>
            <person name="Singh R.S."/>
            <person name="Sirot L."/>
            <person name="Sirota M."/>
            <person name="Sisneros N.B."/>
            <person name="Smith C.D."/>
            <person name="Smith T.F."/>
            <person name="Spieth J."/>
            <person name="Stage D.E."/>
            <person name="Stark A."/>
            <person name="Stephan W."/>
            <person name="Strausberg R.L."/>
            <person name="Strempel S."/>
            <person name="Sturgill D."/>
            <person name="Sutton G."/>
            <person name="Sutton G.G."/>
            <person name="Tao W."/>
            <person name="Teichmann S."/>
            <person name="Tobari Y.N."/>
            <person name="Tomimura Y."/>
            <person name="Tsolas J.M."/>
            <person name="Valente V.L."/>
            <person name="Venter E."/>
            <person name="Venter J.C."/>
            <person name="Vicario S."/>
            <person name="Vieira F.G."/>
            <person name="Vilella A.J."/>
            <person name="Villasante A."/>
            <person name="Walenz B."/>
            <person name="Wang J."/>
            <person name="Wasserman M."/>
            <person name="Watts T."/>
            <person name="Wilson D."/>
            <person name="Wilson R.K."/>
            <person name="Wing R.A."/>
            <person name="Wolfner M.F."/>
            <person name="Wong A."/>
            <person name="Wong G.K."/>
            <person name="Wu C.I."/>
            <person name="Wu G."/>
            <person name="Yamamoto D."/>
            <person name="Yang H.P."/>
            <person name="Yang S.P."/>
            <person name="Yorke J.A."/>
            <person name="Yoshida K."/>
            <person name="Zdobnov E."/>
            <person name="Zhang P."/>
            <person name="Zhang Y."/>
            <person name="Zimin A.V."/>
            <person name="Baldwin J."/>
            <person name="Abdouelleil A."/>
            <person name="Abdulkadir J."/>
            <person name="Abebe A."/>
            <person name="Abera B."/>
            <person name="Abreu J."/>
            <person name="Acer S.C."/>
            <person name="Aftuck L."/>
            <person name="Alexander A."/>
            <person name="An P."/>
            <person name="Anderson E."/>
            <person name="Anderson S."/>
            <person name="Arachi H."/>
            <person name="Azer M."/>
            <person name="Bachantsang P."/>
            <person name="Barry A."/>
            <person name="Bayul T."/>
            <person name="Berlin A."/>
            <person name="Bessette D."/>
            <person name="Bloom T."/>
            <person name="Blye J."/>
            <person name="Boguslavskiy L."/>
            <person name="Bonnet C."/>
            <person name="Boukhgalter B."/>
            <person name="Bourzgui I."/>
            <person name="Brown A."/>
            <person name="Cahill P."/>
            <person name="Channer S."/>
            <person name="Cheshatsang Y."/>
            <person name="Chuda L."/>
            <person name="Citroen M."/>
            <person name="Collymore A."/>
            <person name="Cooke P."/>
            <person name="Costello M."/>
            <person name="D'Aco K."/>
            <person name="Daza R."/>
            <person name="De Haan G."/>
            <person name="DeGray S."/>
            <person name="DeMaso C."/>
            <person name="Dhargay N."/>
            <person name="Dooley K."/>
            <person name="Dooley E."/>
            <person name="Doricent M."/>
            <person name="Dorje P."/>
            <person name="Dorjee K."/>
            <person name="Dupes A."/>
            <person name="Elong R."/>
            <person name="Falk J."/>
            <person name="Farina A."/>
            <person name="Faro S."/>
            <person name="Ferguson D."/>
            <person name="Fisher S."/>
            <person name="Foley C.D."/>
            <person name="Franke A."/>
            <person name="Friedrich D."/>
            <person name="Gadbois L."/>
            <person name="Gearin G."/>
            <person name="Gearin C.R."/>
            <person name="Giannoukos G."/>
            <person name="Goode T."/>
            <person name="Graham J."/>
            <person name="Grandbois E."/>
            <person name="Grewal S."/>
            <person name="Gyaltsen K."/>
            <person name="Hafez N."/>
            <person name="Hagos B."/>
            <person name="Hall J."/>
            <person name="Henson C."/>
            <person name="Hollinger A."/>
            <person name="Honan T."/>
            <person name="Huard M.D."/>
            <person name="Hughes L."/>
            <person name="Hurhula B."/>
            <person name="Husby M.E."/>
            <person name="Kamat A."/>
            <person name="Kanga B."/>
            <person name="Kashin S."/>
            <person name="Khazanovich D."/>
            <person name="Kisner P."/>
            <person name="Lance K."/>
            <person name="Lara M."/>
            <person name="Lee W."/>
            <person name="Lennon N."/>
            <person name="Letendre F."/>
            <person name="LeVine R."/>
            <person name="Lipovsky A."/>
            <person name="Liu X."/>
            <person name="Liu J."/>
            <person name="Liu S."/>
            <person name="Lokyitsang T."/>
            <person name="Lokyitsang Y."/>
            <person name="Lubonja R."/>
            <person name="Lui A."/>
            <person name="MacDonald P."/>
            <person name="Magnisalis V."/>
            <person name="Maru K."/>
            <person name="Matthews C."/>
            <person name="McCusker W."/>
            <person name="McDonough S."/>
            <person name="Mehta T."/>
            <person name="Meldrim J."/>
            <person name="Meneus L."/>
            <person name="Mihai O."/>
            <person name="Mihalev A."/>
            <person name="Mihova T."/>
            <person name="Mittelman R."/>
            <person name="Mlenga V."/>
            <person name="Montmayeur A."/>
            <person name="Mulrain L."/>
            <person name="Navidi A."/>
            <person name="Naylor J."/>
            <person name="Negash T."/>
            <person name="Nguyen T."/>
            <person name="Nguyen N."/>
            <person name="Nicol R."/>
            <person name="Norbu C."/>
            <person name="Norbu N."/>
            <person name="Novod N."/>
            <person name="O'Neill B."/>
            <person name="Osman S."/>
            <person name="Markiewicz E."/>
            <person name="Oyono O.L."/>
            <person name="Patti C."/>
            <person name="Phunkhang P."/>
            <person name="Pierre F."/>
            <person name="Priest M."/>
            <person name="Raghuraman S."/>
            <person name="Rege F."/>
            <person name="Reyes R."/>
            <person name="Rise C."/>
            <person name="Rogov P."/>
            <person name="Ross K."/>
            <person name="Ryan E."/>
            <person name="Settipalli S."/>
            <person name="Shea T."/>
            <person name="Sherpa N."/>
            <person name="Shi L."/>
            <person name="Shih D."/>
            <person name="Sparrow T."/>
            <person name="Spaulding J."/>
            <person name="Stalker J."/>
            <person name="Stange-Thomann N."/>
            <person name="Stavropoulos S."/>
            <person name="Stone C."/>
            <person name="Strader C."/>
            <person name="Tesfaye S."/>
            <person name="Thomson T."/>
            <person name="Thoulutsang Y."/>
            <person name="Thoulutsang D."/>
            <person name="Topham K."/>
            <person name="Topping I."/>
            <person name="Tsamla T."/>
            <person name="Vassiliev H."/>
            <person name="Vo A."/>
            <person name="Wangchuk T."/>
            <person name="Wangdi T."/>
            <person name="Weiand M."/>
            <person name="Wilkinson J."/>
            <person name="Wilson A."/>
            <person name="Yadav S."/>
            <person name="Young G."/>
            <person name="Yu Q."/>
            <person name="Zembek L."/>
            <person name="Zhong D."/>
            <person name="Zimmer A."/>
            <person name="Zwirko Z."/>
            <person name="Jaffe D.B."/>
            <person name="Alvarez P."/>
            <person name="Brockman W."/>
            <person name="Butler J."/>
            <person name="Chin C."/>
            <person name="Gnerre S."/>
            <person name="Grabherr M."/>
            <person name="Kleber M."/>
            <person name="Mauceli E."/>
            <person name="MacCallum I."/>
        </authorList>
    </citation>
    <scope>NUCLEOTIDE SEQUENCE [LARGE SCALE GENOMIC DNA]</scope>
    <source>
        <strain evidence="1 3">TSC#14021-0224.01</strain>
    </source>
</reference>
<keyword evidence="3" id="KW-1185">Reference proteome</keyword>
<reference evidence="1 3" key="2">
    <citation type="journal article" date="2008" name="Bioinformatics">
        <title>Assembly reconciliation.</title>
        <authorList>
            <person name="Zimin A.V."/>
            <person name="Smith D.R."/>
            <person name="Sutton G."/>
            <person name="Yorke J.A."/>
        </authorList>
    </citation>
    <scope>NUCLEOTIDE SEQUENCE [LARGE SCALE GENOMIC DNA]</scope>
    <source>
        <strain evidence="1 3">TSC#14021-0224.01</strain>
    </source>
</reference>
<gene>
    <name evidence="1" type="primary">Dere\GG19038</name>
    <name evidence="2" type="synonym">Dere\GG19016</name>
    <name evidence="2" type="ORF">Dere_GG19016</name>
    <name evidence="1" type="ORF">Dere_GG19038</name>
    <name evidence="1" type="ORF">GG19016</name>
    <name evidence="1" type="ORF">GG19038</name>
</gene>
<accession>B3P4A2</accession>
<dbReference type="EMBL" id="CH954181">
    <property type="protein sequence ID" value="EDV49349.1"/>
    <property type="molecule type" value="Genomic_DNA"/>
</dbReference>
<evidence type="ECO:0000313" key="3">
    <source>
        <dbReference type="Proteomes" id="UP000008711"/>
    </source>
</evidence>
<evidence type="ECO:0000313" key="2">
    <source>
        <dbReference type="EMBL" id="EDV49349.1"/>
    </source>
</evidence>
<proteinExistence type="predicted"/>
<organism evidence="3">
    <name type="scientific">Drosophila erecta</name>
    <name type="common">Fruit fly</name>
    <dbReference type="NCBI Taxonomy" id="7220"/>
    <lineage>
        <taxon>Eukaryota</taxon>
        <taxon>Metazoa</taxon>
        <taxon>Ecdysozoa</taxon>
        <taxon>Arthropoda</taxon>
        <taxon>Hexapoda</taxon>
        <taxon>Insecta</taxon>
        <taxon>Pterygota</taxon>
        <taxon>Neoptera</taxon>
        <taxon>Endopterygota</taxon>
        <taxon>Diptera</taxon>
        <taxon>Brachycera</taxon>
        <taxon>Muscomorpha</taxon>
        <taxon>Ephydroidea</taxon>
        <taxon>Drosophilidae</taxon>
        <taxon>Drosophila</taxon>
        <taxon>Sophophora</taxon>
    </lineage>
</organism>
<dbReference type="AlphaFoldDB" id="B3P4A2"/>
<dbReference type="HOGENOM" id="CLU_165676_0_0_1"/>
<dbReference type="EMBL" id="CH954181">
    <property type="protein sequence ID" value="EDV49347.1"/>
    <property type="molecule type" value="Genomic_DNA"/>
</dbReference>
<dbReference type="PANTHER" id="PTHR16023">
    <property type="entry name" value="TAX1 BINDING PROTEIN-RELATED"/>
    <property type="match status" value="1"/>
</dbReference>
<dbReference type="PANTHER" id="PTHR16023:SF0">
    <property type="entry name" value="PROTEIN VAC14 HOMOLOG"/>
    <property type="match status" value="1"/>
</dbReference>
<dbReference type="GO" id="GO:0070772">
    <property type="term" value="C:PAS complex"/>
    <property type="evidence" value="ECO:0007669"/>
    <property type="project" value="InterPro"/>
</dbReference>
<dbReference type="GO" id="GO:0010008">
    <property type="term" value="C:endosome membrane"/>
    <property type="evidence" value="ECO:0007669"/>
    <property type="project" value="TreeGrafter"/>
</dbReference>
<dbReference type="OMA" id="VHEFAYS"/>
<dbReference type="GO" id="GO:0006661">
    <property type="term" value="P:phosphatidylinositol biosynthetic process"/>
    <property type="evidence" value="ECO:0007669"/>
    <property type="project" value="InterPro"/>
</dbReference>
<dbReference type="InterPro" id="IPR026825">
    <property type="entry name" value="Vac14"/>
</dbReference>
<name>B3P4A2_DROER</name>
<dbReference type="Proteomes" id="UP000008711">
    <property type="component" value="Unassembled WGS sequence"/>
</dbReference>
<reference evidence="1" key="3">
    <citation type="submission" date="2008-06" db="EMBL/GenBank/DDBJ databases">
        <authorList>
            <consortium name="FlyBase"/>
        </authorList>
    </citation>
    <scope>NUCLEOTIDE SEQUENCE</scope>
    <source>
        <strain evidence="1">TSC#14021-0224.01</strain>
    </source>
</reference>